<dbReference type="Proteomes" id="UP001464923">
    <property type="component" value="Unassembled WGS sequence"/>
</dbReference>
<dbReference type="Gene3D" id="3.40.50.1820">
    <property type="entry name" value="alpha/beta hydrolase"/>
    <property type="match status" value="1"/>
</dbReference>
<comment type="similarity">
    <text evidence="1">Belongs to the thioesterase family.</text>
</comment>
<dbReference type="EMBL" id="JBEDNP010000019">
    <property type="protein sequence ID" value="MEQ3541874.1"/>
    <property type="molecule type" value="Genomic_DNA"/>
</dbReference>
<dbReference type="SUPFAM" id="SSF53474">
    <property type="entry name" value="alpha/beta-Hydrolases"/>
    <property type="match status" value="1"/>
</dbReference>
<dbReference type="InterPro" id="IPR012223">
    <property type="entry name" value="TEII"/>
</dbReference>
<dbReference type="Pfam" id="PF00975">
    <property type="entry name" value="Thioesterase"/>
    <property type="match status" value="1"/>
</dbReference>
<dbReference type="InterPro" id="IPR029058">
    <property type="entry name" value="AB_hydrolase_fold"/>
</dbReference>
<gene>
    <name evidence="4" type="ORF">WHI96_23975</name>
</gene>
<keyword evidence="5" id="KW-1185">Reference proteome</keyword>
<dbReference type="PANTHER" id="PTHR11487">
    <property type="entry name" value="THIOESTERASE"/>
    <property type="match status" value="1"/>
</dbReference>
<sequence>MTAVAAPLGSLRRFRPTIEAPVRLVCFPHAGGAATAYLPLARALAPEVDTLAMQYPGRQDRRHEPCLESVDALADAALEAVLGVADRPIALFGHSMGASVAFEVTHRLRREGLTPTALFVSGRTAPSCMRTDRVHLRGDDALLAEIAELGGTDRALLESAEIRRMVLPALRADYRAAESYRWSGGEPPLTIPLHVHVGDRDPKVRVDEARAWRAQTDGRFTLTTYPGGHFYLAGQIGALGAAVAAKLVAA</sequence>
<dbReference type="SMART" id="SM00824">
    <property type="entry name" value="PKS_TE"/>
    <property type="match status" value="1"/>
</dbReference>
<protein>
    <submittedName>
        <fullName evidence="4">Alpha/beta fold hydrolase</fullName>
    </submittedName>
</protein>
<evidence type="ECO:0000313" key="4">
    <source>
        <dbReference type="EMBL" id="MEQ3541874.1"/>
    </source>
</evidence>
<name>A0ABV1K244_9PSEU</name>
<organism evidence="4 5">
    <name type="scientific">Pseudonocardia tropica</name>
    <dbReference type="NCBI Taxonomy" id="681289"/>
    <lineage>
        <taxon>Bacteria</taxon>
        <taxon>Bacillati</taxon>
        <taxon>Actinomycetota</taxon>
        <taxon>Actinomycetes</taxon>
        <taxon>Pseudonocardiales</taxon>
        <taxon>Pseudonocardiaceae</taxon>
        <taxon>Pseudonocardia</taxon>
    </lineage>
</organism>
<dbReference type="RefSeq" id="WP_345640562.1">
    <property type="nucleotide sequence ID" value="NZ_BAABLY010000003.1"/>
</dbReference>
<dbReference type="InterPro" id="IPR020802">
    <property type="entry name" value="TesA-like"/>
</dbReference>
<dbReference type="PANTHER" id="PTHR11487:SF0">
    <property type="entry name" value="S-ACYL FATTY ACID SYNTHASE THIOESTERASE, MEDIUM CHAIN"/>
    <property type="match status" value="1"/>
</dbReference>
<evidence type="ECO:0000256" key="2">
    <source>
        <dbReference type="ARBA" id="ARBA00022801"/>
    </source>
</evidence>
<evidence type="ECO:0000259" key="3">
    <source>
        <dbReference type="SMART" id="SM00824"/>
    </source>
</evidence>
<evidence type="ECO:0000256" key="1">
    <source>
        <dbReference type="ARBA" id="ARBA00007169"/>
    </source>
</evidence>
<evidence type="ECO:0000313" key="5">
    <source>
        <dbReference type="Proteomes" id="UP001464923"/>
    </source>
</evidence>
<proteinExistence type="inferred from homology"/>
<dbReference type="GO" id="GO:0016787">
    <property type="term" value="F:hydrolase activity"/>
    <property type="evidence" value="ECO:0007669"/>
    <property type="project" value="UniProtKB-KW"/>
</dbReference>
<comment type="caution">
    <text evidence="4">The sequence shown here is derived from an EMBL/GenBank/DDBJ whole genome shotgun (WGS) entry which is preliminary data.</text>
</comment>
<accession>A0ABV1K244</accession>
<dbReference type="InterPro" id="IPR001031">
    <property type="entry name" value="Thioesterase"/>
</dbReference>
<keyword evidence="2 4" id="KW-0378">Hydrolase</keyword>
<reference evidence="4 5" key="1">
    <citation type="submission" date="2024-03" db="EMBL/GenBank/DDBJ databases">
        <title>Draft genome sequence of Pseudonocardia tropica JCM 19149.</title>
        <authorList>
            <person name="Butdee W."/>
            <person name="Duangmal K."/>
        </authorList>
    </citation>
    <scope>NUCLEOTIDE SEQUENCE [LARGE SCALE GENOMIC DNA]</scope>
    <source>
        <strain evidence="4 5">JCM 19149</strain>
    </source>
</reference>
<feature type="domain" description="Thioesterase TesA-like" evidence="3">
    <location>
        <begin position="25"/>
        <end position="247"/>
    </location>
</feature>